<evidence type="ECO:0000313" key="1">
    <source>
        <dbReference type="EMBL" id="SEQ09864.1"/>
    </source>
</evidence>
<proteinExistence type="predicted"/>
<protein>
    <submittedName>
        <fullName evidence="1">Uncharacterized protein</fullName>
    </submittedName>
</protein>
<accession>A0A1H9D8S7</accession>
<evidence type="ECO:0000313" key="2">
    <source>
        <dbReference type="Proteomes" id="UP000198999"/>
    </source>
</evidence>
<dbReference type="Gene3D" id="3.40.50.11350">
    <property type="match status" value="1"/>
</dbReference>
<gene>
    <name evidence="1" type="ORF">SAMN05421824_1163</name>
</gene>
<dbReference type="EMBL" id="FOFN01000001">
    <property type="protein sequence ID" value="SEQ09864.1"/>
    <property type="molecule type" value="Genomic_DNA"/>
</dbReference>
<name>A0A1H9D8S7_9FLAO</name>
<dbReference type="STRING" id="419940.SAMN05421824_1163"/>
<dbReference type="Proteomes" id="UP000198999">
    <property type="component" value="Unassembled WGS sequence"/>
</dbReference>
<organism evidence="1 2">
    <name type="scientific">Hyunsoonleella jejuensis</name>
    <dbReference type="NCBI Taxonomy" id="419940"/>
    <lineage>
        <taxon>Bacteria</taxon>
        <taxon>Pseudomonadati</taxon>
        <taxon>Bacteroidota</taxon>
        <taxon>Flavobacteriia</taxon>
        <taxon>Flavobacteriales</taxon>
        <taxon>Flavobacteriaceae</taxon>
    </lineage>
</organism>
<sequence>MRVKMLKQFLSRKKKDFLIFSHYLKYFSLKENKRKCIVVCFDGLFPHGGLVDRLKGIVSFYQIARELDYDFKILFDNPFELKMFLVPNSIDWSIKRDNIKWHPTKTRCLYFINNFDANPLEIIKKSKANRFYVYANIDYSKVTFPNLKQEDLDENWRKNFDALFKKSNLLEEKLNAISAEPFIAFHSRFTSLMGDFKDTTTKVLSIDEKEQLSETLLKIIERVTKGEGEKAYLFSDSINFIHKIKQQININTVDGNPFHMDNFDKAKNTEGHLKTMVDFFLMSKSKKIYFLKVAPMYHSSFSKYAAVIGNTEFELLES</sequence>
<reference evidence="1 2" key="1">
    <citation type="submission" date="2016-10" db="EMBL/GenBank/DDBJ databases">
        <authorList>
            <person name="de Groot N.N."/>
        </authorList>
    </citation>
    <scope>NUCLEOTIDE SEQUENCE [LARGE SCALE GENOMIC DNA]</scope>
    <source>
        <strain evidence="1 2">DSM 21035</strain>
    </source>
</reference>
<dbReference type="AlphaFoldDB" id="A0A1H9D8S7"/>
<keyword evidence="2" id="KW-1185">Reference proteome</keyword>